<gene>
    <name evidence="6" type="ORF">U27_06270</name>
</gene>
<evidence type="ECO:0000256" key="5">
    <source>
        <dbReference type="SAM" id="Phobius"/>
    </source>
</evidence>
<feature type="transmembrane region" description="Helical" evidence="5">
    <location>
        <begin position="184"/>
        <end position="208"/>
    </location>
</feature>
<feature type="transmembrane region" description="Helical" evidence="5">
    <location>
        <begin position="91"/>
        <end position="110"/>
    </location>
</feature>
<keyword evidence="2 5" id="KW-0812">Transmembrane</keyword>
<feature type="transmembrane region" description="Helical" evidence="5">
    <location>
        <begin position="16"/>
        <end position="35"/>
    </location>
</feature>
<evidence type="ECO:0000313" key="6">
    <source>
        <dbReference type="EMBL" id="GAK59293.1"/>
    </source>
</evidence>
<dbReference type="HOGENOM" id="CLU_065200_1_2_0"/>
<keyword evidence="7" id="KW-1185">Reference proteome</keyword>
<organism evidence="6 7">
    <name type="scientific">Vecturithrix granuli</name>
    <dbReference type="NCBI Taxonomy" id="1499967"/>
    <lineage>
        <taxon>Bacteria</taxon>
        <taxon>Candidatus Moduliflexota</taxon>
        <taxon>Candidatus Vecturitrichia</taxon>
        <taxon>Candidatus Vecturitrichales</taxon>
        <taxon>Candidatus Vecturitrichaceae</taxon>
        <taxon>Candidatus Vecturithrix</taxon>
    </lineage>
</organism>
<evidence type="ECO:0000256" key="1">
    <source>
        <dbReference type="ARBA" id="ARBA00004141"/>
    </source>
</evidence>
<protein>
    <submittedName>
        <fullName evidence="6">Isoprenylcysteine carboxyl methyltransferase</fullName>
    </submittedName>
</protein>
<dbReference type="GO" id="GO:0016020">
    <property type="term" value="C:membrane"/>
    <property type="evidence" value="ECO:0007669"/>
    <property type="project" value="UniProtKB-SubCell"/>
</dbReference>
<feature type="transmembrane region" description="Helical" evidence="5">
    <location>
        <begin position="122"/>
        <end position="143"/>
    </location>
</feature>
<comment type="subcellular location">
    <subcellularLocation>
        <location evidence="1">Membrane</location>
        <topology evidence="1">Multi-pass membrane protein</topology>
    </subcellularLocation>
</comment>
<dbReference type="eggNOG" id="COG2020">
    <property type="taxonomic scope" value="Bacteria"/>
</dbReference>
<dbReference type="PANTHER" id="PTHR43847:SF1">
    <property type="entry name" value="BLL3993 PROTEIN"/>
    <property type="match status" value="1"/>
</dbReference>
<dbReference type="AlphaFoldDB" id="A0A081C3Y8"/>
<feature type="transmembrane region" description="Helical" evidence="5">
    <location>
        <begin position="47"/>
        <end position="66"/>
    </location>
</feature>
<accession>A0A081C3Y8</accession>
<dbReference type="EMBL" id="DF820469">
    <property type="protein sequence ID" value="GAK59293.1"/>
    <property type="molecule type" value="Genomic_DNA"/>
</dbReference>
<evidence type="ECO:0000313" key="7">
    <source>
        <dbReference type="Proteomes" id="UP000030661"/>
    </source>
</evidence>
<name>A0A081C3Y8_VECG1</name>
<keyword evidence="4 5" id="KW-0472">Membrane</keyword>
<evidence type="ECO:0000256" key="3">
    <source>
        <dbReference type="ARBA" id="ARBA00022989"/>
    </source>
</evidence>
<sequence length="240" mass="26635">MNTNTPTKEESKQVSWGRLLIAAISILVLPAVVLFGSSGRLDWDMAWVYIGLMAAFGLGSKIIMLWKTPDLIAERGQALDKEDTKPWDKTLMPLVAIVCPTVMLVVAGLDERFGWSPEFPQALQVTALFITSLGYFLGVWSTVVNKYFSAVVRIQRERGQTVVTSGPYQYVRHPGYAGGIVANFAVPLLLGSLWALAPAVLVNCLIVVRTALEDNTLQDELDGYRDYAERVRYRLLPGVW</sequence>
<dbReference type="STRING" id="1499967.U27_06270"/>
<keyword evidence="3 5" id="KW-1133">Transmembrane helix</keyword>
<dbReference type="InterPro" id="IPR052527">
    <property type="entry name" value="Metal_cation-efflux_comp"/>
</dbReference>
<evidence type="ECO:0000256" key="4">
    <source>
        <dbReference type="ARBA" id="ARBA00023136"/>
    </source>
</evidence>
<reference evidence="6 7" key="1">
    <citation type="journal article" date="2015" name="PeerJ">
        <title>First genomic representation of candidate bacterial phylum KSB3 points to enhanced environmental sensing as a trigger of wastewater bulking.</title>
        <authorList>
            <person name="Sekiguchi Y."/>
            <person name="Ohashi A."/>
            <person name="Parks D.H."/>
            <person name="Yamauchi T."/>
            <person name="Tyson G.W."/>
            <person name="Hugenholtz P."/>
        </authorList>
    </citation>
    <scope>NUCLEOTIDE SEQUENCE [LARGE SCALE GENOMIC DNA]</scope>
</reference>
<dbReference type="Proteomes" id="UP000030661">
    <property type="component" value="Unassembled WGS sequence"/>
</dbReference>
<dbReference type="GO" id="GO:0032259">
    <property type="term" value="P:methylation"/>
    <property type="evidence" value="ECO:0007669"/>
    <property type="project" value="UniProtKB-KW"/>
</dbReference>
<dbReference type="GO" id="GO:0004671">
    <property type="term" value="F:protein C-terminal S-isoprenylcysteine carboxyl O-methyltransferase activity"/>
    <property type="evidence" value="ECO:0007669"/>
    <property type="project" value="InterPro"/>
</dbReference>
<keyword evidence="6" id="KW-0489">Methyltransferase</keyword>
<dbReference type="InterPro" id="IPR007269">
    <property type="entry name" value="ICMT_MeTrfase"/>
</dbReference>
<dbReference type="PANTHER" id="PTHR43847">
    <property type="entry name" value="BLL3993 PROTEIN"/>
    <property type="match status" value="1"/>
</dbReference>
<proteinExistence type="predicted"/>
<dbReference type="Pfam" id="PF04140">
    <property type="entry name" value="ICMT"/>
    <property type="match status" value="1"/>
</dbReference>
<keyword evidence="6" id="KW-0808">Transferase</keyword>
<dbReference type="Gene3D" id="1.20.120.1630">
    <property type="match status" value="1"/>
</dbReference>
<evidence type="ECO:0000256" key="2">
    <source>
        <dbReference type="ARBA" id="ARBA00022692"/>
    </source>
</evidence>